<gene>
    <name evidence="2" type="ORF">Cgig2_009331</name>
</gene>
<keyword evidence="3" id="KW-1185">Reference proteome</keyword>
<dbReference type="EMBL" id="JAKOGI010000599">
    <property type="protein sequence ID" value="KAJ8432567.1"/>
    <property type="molecule type" value="Genomic_DNA"/>
</dbReference>
<dbReference type="OrthoDB" id="1730101at2759"/>
<dbReference type="Proteomes" id="UP001153076">
    <property type="component" value="Unassembled WGS sequence"/>
</dbReference>
<evidence type="ECO:0000313" key="3">
    <source>
        <dbReference type="Proteomes" id="UP001153076"/>
    </source>
</evidence>
<sequence>MDLDALDEPNEAPAKPSRFAPKSKFQPKSKQPPKPKSEAPAPKPEPAPAQDAAPPAPVLVVKKEEESQPLSSAVMDVDGGGDGHPSGSAEPKQEEREIFQMNGDGMEVDEVVEEDHVIAEYDVYFSPSDTDAQLYVLQYPLRPLWRPYELDQRCTEIRVKPNCAELEVDLLIDTDSDNYNPDAPNAAKMKQETLSSQWVPPQVTGYAVGVLMGKKV</sequence>
<dbReference type="PANTHER" id="PTHR12069:SF0">
    <property type="entry name" value="DNA-DIRECTED RNA POLYMERASE III SUBUNIT RPC5"/>
    <property type="match status" value="1"/>
</dbReference>
<comment type="caution">
    <text evidence="2">The sequence shown here is derived from an EMBL/GenBank/DDBJ whole genome shotgun (WGS) entry which is preliminary data.</text>
</comment>
<proteinExistence type="predicted"/>
<reference evidence="2" key="1">
    <citation type="submission" date="2022-04" db="EMBL/GenBank/DDBJ databases">
        <title>Carnegiea gigantea Genome sequencing and assembly v2.</title>
        <authorList>
            <person name="Copetti D."/>
            <person name="Sanderson M.J."/>
            <person name="Burquez A."/>
            <person name="Wojciechowski M.F."/>
        </authorList>
    </citation>
    <scope>NUCLEOTIDE SEQUENCE</scope>
    <source>
        <strain evidence="2">SGP5-SGP5p</strain>
        <tissue evidence="2">Aerial part</tissue>
    </source>
</reference>
<protein>
    <recommendedName>
        <fullName evidence="4">DNA-directed RNA polymerase III subunit RPC5</fullName>
    </recommendedName>
</protein>
<name>A0A9Q1Q877_9CARY</name>
<organism evidence="2 3">
    <name type="scientific">Carnegiea gigantea</name>
    <dbReference type="NCBI Taxonomy" id="171969"/>
    <lineage>
        <taxon>Eukaryota</taxon>
        <taxon>Viridiplantae</taxon>
        <taxon>Streptophyta</taxon>
        <taxon>Embryophyta</taxon>
        <taxon>Tracheophyta</taxon>
        <taxon>Spermatophyta</taxon>
        <taxon>Magnoliopsida</taxon>
        <taxon>eudicotyledons</taxon>
        <taxon>Gunneridae</taxon>
        <taxon>Pentapetalae</taxon>
        <taxon>Caryophyllales</taxon>
        <taxon>Cactineae</taxon>
        <taxon>Cactaceae</taxon>
        <taxon>Cactoideae</taxon>
        <taxon>Echinocereeae</taxon>
        <taxon>Carnegiea</taxon>
    </lineage>
</organism>
<dbReference type="InterPro" id="IPR006886">
    <property type="entry name" value="RNA_pol_III_Rpc5"/>
</dbReference>
<feature type="compositionally biased region" description="Acidic residues" evidence="1">
    <location>
        <begin position="1"/>
        <end position="10"/>
    </location>
</feature>
<dbReference type="Pfam" id="PF04801">
    <property type="entry name" value="RPC5"/>
    <property type="match status" value="1"/>
</dbReference>
<evidence type="ECO:0008006" key="4">
    <source>
        <dbReference type="Google" id="ProtNLM"/>
    </source>
</evidence>
<evidence type="ECO:0000313" key="2">
    <source>
        <dbReference type="EMBL" id="KAJ8432567.1"/>
    </source>
</evidence>
<dbReference type="GO" id="GO:0005666">
    <property type="term" value="C:RNA polymerase III complex"/>
    <property type="evidence" value="ECO:0007669"/>
    <property type="project" value="TreeGrafter"/>
</dbReference>
<evidence type="ECO:0000256" key="1">
    <source>
        <dbReference type="SAM" id="MobiDB-lite"/>
    </source>
</evidence>
<feature type="region of interest" description="Disordered" evidence="1">
    <location>
        <begin position="1"/>
        <end position="94"/>
    </location>
</feature>
<accession>A0A9Q1Q877</accession>
<dbReference type="GO" id="GO:0042797">
    <property type="term" value="P:tRNA transcription by RNA polymerase III"/>
    <property type="evidence" value="ECO:0007669"/>
    <property type="project" value="TreeGrafter"/>
</dbReference>
<dbReference type="AlphaFoldDB" id="A0A9Q1Q877"/>
<dbReference type="PANTHER" id="PTHR12069">
    <property type="entry name" value="DNA-DIRECTED RNA POLYMERASES III 80 KDA POLYPEPTIDE RNA POLYMERASE III SUBUNIT 5"/>
    <property type="match status" value="1"/>
</dbReference>